<sequence length="313" mass="32621">MEGVKKRRKEKAAVEDASSLYGKKVKTAARLCGSSPGMALNMEEALIMERTKLQEQLALEEALVSELPWAGSKGGAEAAPATAEVAADPLDAFMSNVETQIELDKVGALKKEIAGLDGQISETERLLKFADPDGYFRAGTKAAEDAKAKGIKALAVELQRQEAAEQQRKARLAIKAAAAAQFEPEHEEHDVVSEPAGALTSGRPATGPSQPNGKKADTGGNSGGLEVRQKPKPGLKGLGGLSREEVAARLQERGKPASTGPGSCILQDLAALANARQASAAREADQDENGSAGAGAMDAGWQTADGADGRWQD</sequence>
<dbReference type="EMBL" id="JALJOR010000015">
    <property type="protein sequence ID" value="KAK9805486.1"/>
    <property type="molecule type" value="Genomic_DNA"/>
</dbReference>
<proteinExistence type="predicted"/>
<evidence type="ECO:0000313" key="3">
    <source>
        <dbReference type="Proteomes" id="UP001489004"/>
    </source>
</evidence>
<keyword evidence="3" id="KW-1185">Reference proteome</keyword>
<dbReference type="Proteomes" id="UP001489004">
    <property type="component" value="Unassembled WGS sequence"/>
</dbReference>
<feature type="compositionally biased region" description="Low complexity" evidence="1">
    <location>
        <begin position="266"/>
        <end position="281"/>
    </location>
</feature>
<reference evidence="2 3" key="1">
    <citation type="journal article" date="2024" name="Nat. Commun.">
        <title>Phylogenomics reveals the evolutionary origins of lichenization in chlorophyte algae.</title>
        <authorList>
            <person name="Puginier C."/>
            <person name="Libourel C."/>
            <person name="Otte J."/>
            <person name="Skaloud P."/>
            <person name="Haon M."/>
            <person name="Grisel S."/>
            <person name="Petersen M."/>
            <person name="Berrin J.G."/>
            <person name="Delaux P.M."/>
            <person name="Dal Grande F."/>
            <person name="Keller J."/>
        </authorList>
    </citation>
    <scope>NUCLEOTIDE SEQUENCE [LARGE SCALE GENOMIC DNA]</scope>
    <source>
        <strain evidence="2 3">SAG 2043</strain>
    </source>
</reference>
<name>A0AAW1PAN4_9CHLO</name>
<gene>
    <name evidence="2" type="ORF">WJX72_001082</name>
</gene>
<feature type="region of interest" description="Disordered" evidence="1">
    <location>
        <begin position="180"/>
        <end position="313"/>
    </location>
</feature>
<protein>
    <submittedName>
        <fullName evidence="2">Uncharacterized protein</fullName>
    </submittedName>
</protein>
<dbReference type="AlphaFoldDB" id="A0AAW1PAN4"/>
<comment type="caution">
    <text evidence="2">The sequence shown here is derived from an EMBL/GenBank/DDBJ whole genome shotgun (WGS) entry which is preliminary data.</text>
</comment>
<feature type="compositionally biased region" description="Basic and acidic residues" evidence="1">
    <location>
        <begin position="242"/>
        <end position="255"/>
    </location>
</feature>
<evidence type="ECO:0000256" key="1">
    <source>
        <dbReference type="SAM" id="MobiDB-lite"/>
    </source>
</evidence>
<evidence type="ECO:0000313" key="2">
    <source>
        <dbReference type="EMBL" id="KAK9805486.1"/>
    </source>
</evidence>
<feature type="compositionally biased region" description="Basic and acidic residues" evidence="1">
    <location>
        <begin position="183"/>
        <end position="192"/>
    </location>
</feature>
<organism evidence="2 3">
    <name type="scientific">[Myrmecia] bisecta</name>
    <dbReference type="NCBI Taxonomy" id="41462"/>
    <lineage>
        <taxon>Eukaryota</taxon>
        <taxon>Viridiplantae</taxon>
        <taxon>Chlorophyta</taxon>
        <taxon>core chlorophytes</taxon>
        <taxon>Trebouxiophyceae</taxon>
        <taxon>Trebouxiales</taxon>
        <taxon>Trebouxiaceae</taxon>
        <taxon>Myrmecia</taxon>
    </lineage>
</organism>
<accession>A0AAW1PAN4</accession>